<dbReference type="SMART" id="SM00382">
    <property type="entry name" value="AAA"/>
    <property type="match status" value="1"/>
</dbReference>
<dbReference type="InterPro" id="IPR003439">
    <property type="entry name" value="ABC_transporter-like_ATP-bd"/>
</dbReference>
<dbReference type="Proteomes" id="UP000031408">
    <property type="component" value="Unassembled WGS sequence"/>
</dbReference>
<dbReference type="STRING" id="1349421.OI18_05220"/>
<comment type="caution">
    <text evidence="7">The sequence shown here is derived from an EMBL/GenBank/DDBJ whole genome shotgun (WGS) entry which is preliminary data.</text>
</comment>
<evidence type="ECO:0000256" key="5">
    <source>
        <dbReference type="ARBA" id="ARBA00022840"/>
    </source>
</evidence>
<dbReference type="PANTHER" id="PTHR42711">
    <property type="entry name" value="ABC TRANSPORTER ATP-BINDING PROTEIN"/>
    <property type="match status" value="1"/>
</dbReference>
<accession>A0A0C1IN40</accession>
<evidence type="ECO:0000313" key="8">
    <source>
        <dbReference type="Proteomes" id="UP000031408"/>
    </source>
</evidence>
<name>A0A0C1IN40_9BACT</name>
<dbReference type="EMBL" id="JSVC01000005">
    <property type="protein sequence ID" value="KIC95650.1"/>
    <property type="molecule type" value="Genomic_DNA"/>
</dbReference>
<dbReference type="GO" id="GO:0005524">
    <property type="term" value="F:ATP binding"/>
    <property type="evidence" value="ECO:0007669"/>
    <property type="project" value="UniProtKB-KW"/>
</dbReference>
<dbReference type="SUPFAM" id="SSF52540">
    <property type="entry name" value="P-loop containing nucleoside triphosphate hydrolases"/>
    <property type="match status" value="1"/>
</dbReference>
<dbReference type="AlphaFoldDB" id="A0A0C1IN40"/>
<dbReference type="PROSITE" id="PS00211">
    <property type="entry name" value="ABC_TRANSPORTER_1"/>
    <property type="match status" value="1"/>
</dbReference>
<dbReference type="Gene3D" id="3.40.50.300">
    <property type="entry name" value="P-loop containing nucleotide triphosphate hydrolases"/>
    <property type="match status" value="1"/>
</dbReference>
<evidence type="ECO:0000256" key="1">
    <source>
        <dbReference type="ARBA" id="ARBA00005417"/>
    </source>
</evidence>
<dbReference type="OrthoDB" id="750260at2"/>
<keyword evidence="2" id="KW-0813">Transport</keyword>
<dbReference type="PROSITE" id="PS50893">
    <property type="entry name" value="ABC_TRANSPORTER_2"/>
    <property type="match status" value="1"/>
</dbReference>
<keyword evidence="8" id="KW-1185">Reference proteome</keyword>
<dbReference type="InterPro" id="IPR017871">
    <property type="entry name" value="ABC_transporter-like_CS"/>
</dbReference>
<keyword evidence="4" id="KW-0547">Nucleotide-binding</keyword>
<evidence type="ECO:0000256" key="2">
    <source>
        <dbReference type="ARBA" id="ARBA00022448"/>
    </source>
</evidence>
<gene>
    <name evidence="7" type="ORF">OI18_05220</name>
</gene>
<evidence type="ECO:0000259" key="6">
    <source>
        <dbReference type="PROSITE" id="PS50893"/>
    </source>
</evidence>
<evidence type="ECO:0000256" key="4">
    <source>
        <dbReference type="ARBA" id="ARBA00022741"/>
    </source>
</evidence>
<dbReference type="PANTHER" id="PTHR42711:SF5">
    <property type="entry name" value="ABC TRANSPORTER ATP-BINDING PROTEIN NATA"/>
    <property type="match status" value="1"/>
</dbReference>
<keyword evidence="3" id="KW-0536">Nodulation</keyword>
<dbReference type="InterPro" id="IPR050763">
    <property type="entry name" value="ABC_transporter_ATP-binding"/>
</dbReference>
<comment type="similarity">
    <text evidence="1">Belongs to the ABC transporter superfamily.</text>
</comment>
<dbReference type="GO" id="GO:0016887">
    <property type="term" value="F:ATP hydrolysis activity"/>
    <property type="evidence" value="ECO:0007669"/>
    <property type="project" value="InterPro"/>
</dbReference>
<dbReference type="RefSeq" id="WP_039137778.1">
    <property type="nucleotide sequence ID" value="NZ_JSVC01000005.1"/>
</dbReference>
<evidence type="ECO:0000313" key="7">
    <source>
        <dbReference type="EMBL" id="KIC95650.1"/>
    </source>
</evidence>
<protein>
    <submittedName>
        <fullName evidence="7">Multidrug ABC transporter ATPase</fullName>
    </submittedName>
</protein>
<feature type="domain" description="ABC transporter" evidence="6">
    <location>
        <begin position="2"/>
        <end position="234"/>
    </location>
</feature>
<dbReference type="CDD" id="cd03230">
    <property type="entry name" value="ABC_DR_subfamily_A"/>
    <property type="match status" value="1"/>
</dbReference>
<proteinExistence type="inferred from homology"/>
<reference evidence="7 8" key="1">
    <citation type="submission" date="2014-11" db="EMBL/GenBank/DDBJ databases">
        <title>Genome sequence of Flavihumibacter solisilvae 3-3.</title>
        <authorList>
            <person name="Zhou G."/>
            <person name="Li M."/>
            <person name="Wang G."/>
        </authorList>
    </citation>
    <scope>NUCLEOTIDE SEQUENCE [LARGE SCALE GENOMIC DNA]</scope>
    <source>
        <strain evidence="7 8">3-3</strain>
    </source>
</reference>
<keyword evidence="5" id="KW-0067">ATP-binding</keyword>
<evidence type="ECO:0000256" key="3">
    <source>
        <dbReference type="ARBA" id="ARBA00022458"/>
    </source>
</evidence>
<organism evidence="7 8">
    <name type="scientific">Flavihumibacter solisilvae</name>
    <dbReference type="NCBI Taxonomy" id="1349421"/>
    <lineage>
        <taxon>Bacteria</taxon>
        <taxon>Pseudomonadati</taxon>
        <taxon>Bacteroidota</taxon>
        <taxon>Chitinophagia</taxon>
        <taxon>Chitinophagales</taxon>
        <taxon>Chitinophagaceae</taxon>
        <taxon>Flavihumibacter</taxon>
    </lineage>
</organism>
<dbReference type="InterPro" id="IPR003593">
    <property type="entry name" value="AAA+_ATPase"/>
</dbReference>
<dbReference type="InterPro" id="IPR027417">
    <property type="entry name" value="P-loop_NTPase"/>
</dbReference>
<sequence length="244" mass="27010">MLAISNLHKTYRKAIEPSLSGLSFSFGDNRIAGLLGPNGAGKTTTISIICGLVKADSGMVKVMGMEIPRQLEEIKRMIGVVPQAIALYPTLSAKENFMYVGRLYGLESRSLKKKIETYLEIFGLEKSGDKAIKHFSGGMKRRANIIASLLHDPKLLILDEPTAGVDVQSRNMILHFLRQFNAEGHSIIYTSHLLEEAQQLCHEVAIIDHGRLVTLGDPLQLMREQEASSLEQVFLNLTGHSVRD</sequence>
<dbReference type="Pfam" id="PF00005">
    <property type="entry name" value="ABC_tran"/>
    <property type="match status" value="1"/>
</dbReference>